<accession>A0AA37SP47</accession>
<evidence type="ECO:0000313" key="3">
    <source>
        <dbReference type="Proteomes" id="UP001156666"/>
    </source>
</evidence>
<proteinExistence type="predicted"/>
<dbReference type="EMBL" id="BSOH01000007">
    <property type="protein sequence ID" value="GLR16614.1"/>
    <property type="molecule type" value="Genomic_DNA"/>
</dbReference>
<keyword evidence="3" id="KW-1185">Reference proteome</keyword>
<feature type="transmembrane region" description="Helical" evidence="1">
    <location>
        <begin position="550"/>
        <end position="569"/>
    </location>
</feature>
<keyword evidence="1" id="KW-0472">Membrane</keyword>
<keyword evidence="1" id="KW-1133">Transmembrane helix</keyword>
<keyword evidence="1" id="KW-0812">Transmembrane</keyword>
<reference evidence="2" key="1">
    <citation type="journal article" date="2014" name="Int. J. Syst. Evol. Microbiol.">
        <title>Complete genome sequence of Corynebacterium casei LMG S-19264T (=DSM 44701T), isolated from a smear-ripened cheese.</title>
        <authorList>
            <consortium name="US DOE Joint Genome Institute (JGI-PGF)"/>
            <person name="Walter F."/>
            <person name="Albersmeier A."/>
            <person name="Kalinowski J."/>
            <person name="Ruckert C."/>
        </authorList>
    </citation>
    <scope>NUCLEOTIDE SEQUENCE</scope>
    <source>
        <strain evidence="2">NBRC 108769</strain>
    </source>
</reference>
<gene>
    <name evidence="2" type="ORF">GCM10007940_12290</name>
</gene>
<dbReference type="Gene3D" id="3.40.50.880">
    <property type="match status" value="1"/>
</dbReference>
<protein>
    <submittedName>
        <fullName evidence="2">Membrane protein</fullName>
    </submittedName>
</protein>
<dbReference type="SUPFAM" id="SSF52317">
    <property type="entry name" value="Class I glutamine amidotransferase-like"/>
    <property type="match status" value="1"/>
</dbReference>
<evidence type="ECO:0000256" key="1">
    <source>
        <dbReference type="SAM" id="Phobius"/>
    </source>
</evidence>
<reference evidence="2" key="2">
    <citation type="submission" date="2023-01" db="EMBL/GenBank/DDBJ databases">
        <title>Draft genome sequence of Portibacter lacus strain NBRC 108769.</title>
        <authorList>
            <person name="Sun Q."/>
            <person name="Mori K."/>
        </authorList>
    </citation>
    <scope>NUCLEOTIDE SEQUENCE</scope>
    <source>
        <strain evidence="2">NBRC 108769</strain>
    </source>
</reference>
<dbReference type="AlphaFoldDB" id="A0AA37SP47"/>
<dbReference type="InterPro" id="IPR029062">
    <property type="entry name" value="Class_I_gatase-like"/>
</dbReference>
<evidence type="ECO:0000313" key="2">
    <source>
        <dbReference type="EMBL" id="GLR16614.1"/>
    </source>
</evidence>
<dbReference type="Proteomes" id="UP001156666">
    <property type="component" value="Unassembled WGS sequence"/>
</dbReference>
<sequence>MSALTNDVSLVNKAKQKAQEIVAAYGEDERFQILSNNFEAAQQRLLTKEEALASIDEITERPEVYPLSQVANRQRQALNQENFDTKIFYQISDFQKNISDAYEMQDSSEQMNLIPLQAVQDLNVSIDSVWFATKVPMINQTNKLVIKLTNHSNEDRDGVRLSVNHDGQTRPLGLKNIKANSSTIDTANLNITTPGWNTADINIVDYPIVFDDNYKIAFEVKENIKVLNINQGMNNRYLDALFKGISFISADNQASSNVAYADLQSYELIILNDLVSVSSGLSSALDEYVVGGGNLLIFPGRNADLSSFNTFLSQINTNTLQPFEEKVEEVGRLNADEFIFKDVFERQFRNIKLPKVNGSFGLNQVQSRGEEVILSYRDGGSYIGKYSSGNGHIYLCSAPLNNETNDLVQNAEIFVPMIFKMAISSGTSKQISYTIGKNRTIEIDNEKSNTDIVYKVKGEQEFIPSQINAGTKVILNMGDNIVKSGIYDINLGETTVRKVAFNYNKLESELDYFNTRDLTEIYGEGINIFSNQLDSNFTQVIEEKDQGIAFWKWCIFIVLGFLAIEQILLRIKS</sequence>
<comment type="caution">
    <text evidence="2">The sequence shown here is derived from an EMBL/GenBank/DDBJ whole genome shotgun (WGS) entry which is preliminary data.</text>
</comment>
<organism evidence="2 3">
    <name type="scientific">Portibacter lacus</name>
    <dbReference type="NCBI Taxonomy" id="1099794"/>
    <lineage>
        <taxon>Bacteria</taxon>
        <taxon>Pseudomonadati</taxon>
        <taxon>Bacteroidota</taxon>
        <taxon>Saprospiria</taxon>
        <taxon>Saprospirales</taxon>
        <taxon>Haliscomenobacteraceae</taxon>
        <taxon>Portibacter</taxon>
    </lineage>
</organism>
<name>A0AA37SP47_9BACT</name>
<dbReference type="PANTHER" id="PTHR37464">
    <property type="entry name" value="BLL2463 PROTEIN"/>
    <property type="match status" value="1"/>
</dbReference>
<dbReference type="PANTHER" id="PTHR37464:SF1">
    <property type="entry name" value="BLL2463 PROTEIN"/>
    <property type="match status" value="1"/>
</dbReference>